<dbReference type="EMBL" id="RDQH01000328">
    <property type="protein sequence ID" value="RXI06199.1"/>
    <property type="molecule type" value="Genomic_DNA"/>
</dbReference>
<dbReference type="InterPro" id="IPR007650">
    <property type="entry name" value="Zf-FLZ_dom"/>
</dbReference>
<dbReference type="Proteomes" id="UP000290289">
    <property type="component" value="Chromosome 2"/>
</dbReference>
<feature type="zinc finger region" description="FLZ-type" evidence="4">
    <location>
        <begin position="173"/>
        <end position="216"/>
    </location>
</feature>
<keyword evidence="2" id="KW-0479">Metal-binding</keyword>
<evidence type="ECO:0000256" key="3">
    <source>
        <dbReference type="ARBA" id="ARBA00022771"/>
    </source>
</evidence>
<evidence type="ECO:0000256" key="5">
    <source>
        <dbReference type="SAM" id="MobiDB-lite"/>
    </source>
</evidence>
<keyword evidence="8" id="KW-1185">Reference proteome</keyword>
<evidence type="ECO:0000313" key="8">
    <source>
        <dbReference type="Proteomes" id="UP000290289"/>
    </source>
</evidence>
<keyword evidence="3" id="KW-0862">Zinc</keyword>
<dbReference type="AlphaFoldDB" id="A0A498KDE6"/>
<sequence length="247" mass="26731">MLKFAKRPFPMIGKISELLVSGNRAGFSDTGTSPRSPLDLKMQPSPSPRGLKSYDVGGVGLGIVAALEKSALNGREILAKYGVFCPNTNRSDPIPVNSGKNSDGFSSTGGQEFEEDSLENYTYVTLRGQNKPCTKVYYDGGDCAGSAMHRPTGNGGLTICDDDLESSVFPTSDFLSCCHLCKKSLHGKDIYMYRGEKAFCSTECRSTQIIADERKEQCRSEALRSADASRSSCSREEIVFSTGILVI</sequence>
<evidence type="ECO:0000256" key="4">
    <source>
        <dbReference type="PROSITE-ProRule" id="PRU01131"/>
    </source>
</evidence>
<reference evidence="7 8" key="1">
    <citation type="submission" date="2018-10" db="EMBL/GenBank/DDBJ databases">
        <title>A high-quality apple genome assembly.</title>
        <authorList>
            <person name="Hu J."/>
        </authorList>
    </citation>
    <scope>NUCLEOTIDE SEQUENCE [LARGE SCALE GENOMIC DNA]</scope>
    <source>
        <strain evidence="8">cv. HFTH1</strain>
        <tissue evidence="7">Young leaf</tissue>
    </source>
</reference>
<feature type="compositionally biased region" description="Polar residues" evidence="5">
    <location>
        <begin position="98"/>
        <end position="110"/>
    </location>
</feature>
<accession>A0A498KDE6</accession>
<comment type="caution">
    <text evidence="7">The sequence shown here is derived from an EMBL/GenBank/DDBJ whole genome shotgun (WGS) entry which is preliminary data.</text>
</comment>
<dbReference type="GO" id="GO:0008270">
    <property type="term" value="F:zinc ion binding"/>
    <property type="evidence" value="ECO:0007669"/>
    <property type="project" value="UniProtKB-KW"/>
</dbReference>
<evidence type="ECO:0000256" key="1">
    <source>
        <dbReference type="ARBA" id="ARBA00009374"/>
    </source>
</evidence>
<dbReference type="OrthoDB" id="1932717at2759"/>
<dbReference type="PROSITE" id="PS51795">
    <property type="entry name" value="ZF_FLZ"/>
    <property type="match status" value="1"/>
</dbReference>
<evidence type="ECO:0000313" key="7">
    <source>
        <dbReference type="EMBL" id="RXI06199.1"/>
    </source>
</evidence>
<name>A0A498KDE6_MALDO</name>
<feature type="region of interest" description="Disordered" evidence="5">
    <location>
        <begin position="92"/>
        <end position="112"/>
    </location>
</feature>
<evidence type="ECO:0000259" key="6">
    <source>
        <dbReference type="PROSITE" id="PS51795"/>
    </source>
</evidence>
<feature type="region of interest" description="Disordered" evidence="5">
    <location>
        <begin position="26"/>
        <end position="49"/>
    </location>
</feature>
<dbReference type="PANTHER" id="PTHR47208">
    <property type="entry name" value="OS02G0174800 PROTEIN"/>
    <property type="match status" value="1"/>
</dbReference>
<dbReference type="Pfam" id="PF04570">
    <property type="entry name" value="zf-FLZ"/>
    <property type="match status" value="1"/>
</dbReference>
<protein>
    <recommendedName>
        <fullName evidence="6">FLZ-type domain-containing protein</fullName>
    </recommendedName>
</protein>
<dbReference type="InterPro" id="IPR044604">
    <property type="entry name" value="FLZ12/13/14"/>
</dbReference>
<keyword evidence="3" id="KW-0863">Zinc-finger</keyword>
<organism evidence="7 8">
    <name type="scientific">Malus domestica</name>
    <name type="common">Apple</name>
    <name type="synonym">Pyrus malus</name>
    <dbReference type="NCBI Taxonomy" id="3750"/>
    <lineage>
        <taxon>Eukaryota</taxon>
        <taxon>Viridiplantae</taxon>
        <taxon>Streptophyta</taxon>
        <taxon>Embryophyta</taxon>
        <taxon>Tracheophyta</taxon>
        <taxon>Spermatophyta</taxon>
        <taxon>Magnoliopsida</taxon>
        <taxon>eudicotyledons</taxon>
        <taxon>Gunneridae</taxon>
        <taxon>Pentapetalae</taxon>
        <taxon>rosids</taxon>
        <taxon>fabids</taxon>
        <taxon>Rosales</taxon>
        <taxon>Rosaceae</taxon>
        <taxon>Amygdaloideae</taxon>
        <taxon>Maleae</taxon>
        <taxon>Malus</taxon>
    </lineage>
</organism>
<evidence type="ECO:0000256" key="2">
    <source>
        <dbReference type="ARBA" id="ARBA00022723"/>
    </source>
</evidence>
<comment type="similarity">
    <text evidence="1">Belongs to the FLZ family.</text>
</comment>
<proteinExistence type="inferred from homology"/>
<dbReference type="KEGG" id="mdm:103406845"/>
<dbReference type="PANTHER" id="PTHR47208:SF5">
    <property type="entry name" value="FCS-LIKE ZINC FINGER 12-RELATED"/>
    <property type="match status" value="1"/>
</dbReference>
<gene>
    <name evidence="7" type="ORF">DVH24_018241</name>
</gene>
<feature type="domain" description="FLZ-type" evidence="6">
    <location>
        <begin position="173"/>
        <end position="216"/>
    </location>
</feature>